<keyword evidence="3" id="KW-1185">Reference proteome</keyword>
<dbReference type="EMBL" id="MU032349">
    <property type="protein sequence ID" value="KAF3763149.1"/>
    <property type="molecule type" value="Genomic_DNA"/>
</dbReference>
<evidence type="ECO:0000313" key="3">
    <source>
        <dbReference type="Proteomes" id="UP000803844"/>
    </source>
</evidence>
<dbReference type="Proteomes" id="UP000803844">
    <property type="component" value="Unassembled WGS sequence"/>
</dbReference>
<gene>
    <name evidence="1" type="ORF">M406DRAFT_261455</name>
    <name evidence="2" type="ORF">M406DRAFT_262227</name>
</gene>
<reference evidence="1" key="1">
    <citation type="journal article" date="2020" name="Phytopathology">
        <title>Genome sequence of the chestnut blight fungus Cryphonectria parasitica EP155: A fundamental resource for an archetypical invasive plant pathogen.</title>
        <authorList>
            <person name="Crouch J.A."/>
            <person name="Dawe A."/>
            <person name="Aerts A."/>
            <person name="Barry K."/>
            <person name="Churchill A.C.L."/>
            <person name="Grimwood J."/>
            <person name="Hillman B."/>
            <person name="Milgroom M.G."/>
            <person name="Pangilinan J."/>
            <person name="Smith M."/>
            <person name="Salamov A."/>
            <person name="Schmutz J."/>
            <person name="Yadav J."/>
            <person name="Grigoriev I.V."/>
            <person name="Nuss D."/>
        </authorList>
    </citation>
    <scope>NUCLEOTIDE SEQUENCE</scope>
    <source>
        <strain evidence="1">EP155</strain>
    </source>
</reference>
<evidence type="ECO:0000313" key="2">
    <source>
        <dbReference type="EMBL" id="KAF3763149.1"/>
    </source>
</evidence>
<dbReference type="AlphaFoldDB" id="A0A9P4XZ12"/>
<protein>
    <submittedName>
        <fullName evidence="1">Uncharacterized protein</fullName>
    </submittedName>
</protein>
<feature type="non-terminal residue" evidence="1">
    <location>
        <position position="1"/>
    </location>
</feature>
<proteinExistence type="predicted"/>
<dbReference type="PANTHER" id="PTHR33047">
    <property type="entry name" value="PROTEIN TAR1"/>
    <property type="match status" value="1"/>
</dbReference>
<name>A0A9P4XZ12_CRYP1</name>
<dbReference type="InterPro" id="IPR052997">
    <property type="entry name" value="RRT15-like"/>
</dbReference>
<accession>A0A9P4XZ12</accession>
<comment type="caution">
    <text evidence="1">The sequence shown here is derived from an EMBL/GenBank/DDBJ whole genome shotgun (WGS) entry which is preliminary data.</text>
</comment>
<sequence length="82" mass="9262">SQSFSQSYGSILPTSLIYIVLSTRGCSPWRPAAVMSTTWRENYSLQRIFKGRRGRTGPSRSAGLFRPLNPISRQTVSRVIDR</sequence>
<evidence type="ECO:0000313" key="1">
    <source>
        <dbReference type="EMBL" id="KAF3763140.1"/>
    </source>
</evidence>
<dbReference type="OrthoDB" id="5154220at2759"/>
<dbReference type="EMBL" id="MU032349">
    <property type="protein sequence ID" value="KAF3763140.1"/>
    <property type="molecule type" value="Genomic_DNA"/>
</dbReference>
<organism evidence="1 3">
    <name type="scientific">Cryphonectria parasitica (strain ATCC 38755 / EP155)</name>
    <dbReference type="NCBI Taxonomy" id="660469"/>
    <lineage>
        <taxon>Eukaryota</taxon>
        <taxon>Fungi</taxon>
        <taxon>Dikarya</taxon>
        <taxon>Ascomycota</taxon>
        <taxon>Pezizomycotina</taxon>
        <taxon>Sordariomycetes</taxon>
        <taxon>Sordariomycetidae</taxon>
        <taxon>Diaporthales</taxon>
        <taxon>Cryphonectriaceae</taxon>
        <taxon>Cryphonectria-Endothia species complex</taxon>
        <taxon>Cryphonectria</taxon>
    </lineage>
</organism>
<dbReference type="PANTHER" id="PTHR33047:SF42">
    <property type="entry name" value="PROTEIN TAR1"/>
    <property type="match status" value="1"/>
</dbReference>